<dbReference type="InParanoid" id="D6Z4C4"/>
<dbReference type="PANTHER" id="PTHR36445">
    <property type="entry name" value="GTP CYCLOHYDROLASE MPTA"/>
    <property type="match status" value="1"/>
</dbReference>
<gene>
    <name evidence="2" type="ordered locus">DaAHT2_1707</name>
</gene>
<evidence type="ECO:0008006" key="4">
    <source>
        <dbReference type="Google" id="ProtNLM"/>
    </source>
</evidence>
<protein>
    <recommendedName>
        <fullName evidence="4">GTP cyclohydrolase I FolE2</fullName>
    </recommendedName>
</protein>
<dbReference type="AlphaFoldDB" id="D6Z4C4"/>
<accession>D6Z4C4</accession>
<organism evidence="2 3">
    <name type="scientific">Desulfurivibrio alkaliphilus (strain DSM 19089 / UNIQEM U267 / AHT2)</name>
    <dbReference type="NCBI Taxonomy" id="589865"/>
    <lineage>
        <taxon>Bacteria</taxon>
        <taxon>Pseudomonadati</taxon>
        <taxon>Thermodesulfobacteriota</taxon>
        <taxon>Desulfobulbia</taxon>
        <taxon>Desulfobulbales</taxon>
        <taxon>Desulfobulbaceae</taxon>
        <taxon>Desulfurivibrio</taxon>
    </lineage>
</organism>
<dbReference type="Pfam" id="PF02649">
    <property type="entry name" value="GCHY-1"/>
    <property type="match status" value="1"/>
</dbReference>
<dbReference type="RefSeq" id="WP_013163925.1">
    <property type="nucleotide sequence ID" value="NC_014216.1"/>
</dbReference>
<dbReference type="GO" id="GO:0003934">
    <property type="term" value="F:GTP cyclohydrolase I activity"/>
    <property type="evidence" value="ECO:0007669"/>
    <property type="project" value="InterPro"/>
</dbReference>
<dbReference type="Gene3D" id="3.10.270.10">
    <property type="entry name" value="Urate Oxidase"/>
    <property type="match status" value="1"/>
</dbReference>
<dbReference type="EMBL" id="CP001940">
    <property type="protein sequence ID" value="ADH86399.1"/>
    <property type="molecule type" value="Genomic_DNA"/>
</dbReference>
<sequence>MRDIQGQPDHRRINIRKVGIKNISYPIKVLDRARRSQRTVATVNMYVNLPHHFKGTHMSRFVEILNRFHGEINLESFHLILEEMKERLQAEAAHLEIEFPYFIAENDVLGHGPAEGAGGGIGVGKYRCRMHGSLADRDELTLEIRIPIAPPKPPAHCSGLPRSLGHWGYADITLQFKRFVWIEEIIELAAAVTRHDVCWPSADQPGSGDPDNGECALAVENLARALGRKLQQHPDIRCFAVRVENLAAGFNTFATINSTA</sequence>
<proteinExistence type="predicted"/>
<dbReference type="eggNOG" id="COG1469">
    <property type="taxonomic scope" value="Bacteria"/>
</dbReference>
<dbReference type="InterPro" id="IPR003801">
    <property type="entry name" value="GTP_cyclohydrolase_FolE2/MptA"/>
</dbReference>
<reference evidence="3" key="1">
    <citation type="submission" date="2010-02" db="EMBL/GenBank/DDBJ databases">
        <title>Complete sequence of Desulfurivibrio alkaliphilus AHT2.</title>
        <authorList>
            <consortium name="US DOE Joint Genome Institute"/>
            <person name="Pitluck S."/>
            <person name="Chertkov O."/>
            <person name="Detter J.C."/>
            <person name="Han C."/>
            <person name="Tapia R."/>
            <person name="Larimer F."/>
            <person name="Land M."/>
            <person name="Hauser L."/>
            <person name="Kyrpides N."/>
            <person name="Mikhailova N."/>
            <person name="Sorokin D.Y."/>
            <person name="Muyzer G."/>
            <person name="Woyke T."/>
        </authorList>
    </citation>
    <scope>NUCLEOTIDE SEQUENCE [LARGE SCALE GENOMIC DNA]</scope>
    <source>
        <strain evidence="3">DSM 19089 / UNIQEM U267 / AHT2</strain>
    </source>
</reference>
<dbReference type="KEGG" id="dak:DaAHT2_1707"/>
<dbReference type="Proteomes" id="UP000001508">
    <property type="component" value="Chromosome"/>
</dbReference>
<keyword evidence="3" id="KW-1185">Reference proteome</keyword>
<keyword evidence="1" id="KW-0378">Hydrolase</keyword>
<evidence type="ECO:0000256" key="1">
    <source>
        <dbReference type="ARBA" id="ARBA00022801"/>
    </source>
</evidence>
<dbReference type="OrthoDB" id="9774824at2"/>
<evidence type="ECO:0000313" key="2">
    <source>
        <dbReference type="EMBL" id="ADH86399.1"/>
    </source>
</evidence>
<dbReference type="PANTHER" id="PTHR36445:SF1">
    <property type="entry name" value="GTP CYCLOHYDROLASE MPTA"/>
    <property type="match status" value="1"/>
</dbReference>
<evidence type="ECO:0000313" key="3">
    <source>
        <dbReference type="Proteomes" id="UP000001508"/>
    </source>
</evidence>
<name>D6Z4C4_DESAT</name>
<dbReference type="HOGENOM" id="CLU_062816_1_1_7"/>
<dbReference type="STRING" id="589865.DaAHT2_1707"/>